<feature type="binding site" evidence="10">
    <location>
        <position position="160"/>
    </location>
    <ligand>
        <name>ATP</name>
        <dbReference type="ChEBI" id="CHEBI:30616"/>
    </ligand>
</feature>
<dbReference type="Pfam" id="PF00069">
    <property type="entry name" value="Pkinase"/>
    <property type="match status" value="1"/>
</dbReference>
<accession>F1A5H4</accession>
<dbReference type="InterPro" id="IPR008271">
    <property type="entry name" value="Ser/Thr_kinase_AS"/>
</dbReference>
<feature type="domain" description="Protein kinase" evidence="12">
    <location>
        <begin position="131"/>
        <end position="372"/>
    </location>
</feature>
<dbReference type="FunCoup" id="F1A5H4">
    <property type="interactions" value="1"/>
</dbReference>
<dbReference type="PANTHER" id="PTHR11584">
    <property type="entry name" value="SERINE/THREONINE PROTEIN KINASE"/>
    <property type="match status" value="1"/>
</dbReference>
<dbReference type="GO" id="GO:0004709">
    <property type="term" value="F:MAP kinase kinase kinase activity"/>
    <property type="evidence" value="ECO:0007669"/>
    <property type="project" value="UniProtKB-EC"/>
</dbReference>
<dbReference type="GO" id="GO:0007254">
    <property type="term" value="P:JNK cascade"/>
    <property type="evidence" value="ECO:0000318"/>
    <property type="project" value="GO_Central"/>
</dbReference>
<keyword evidence="3 11" id="KW-0723">Serine/threonine-protein kinase</keyword>
<evidence type="ECO:0000256" key="9">
    <source>
        <dbReference type="ARBA" id="ARBA00048329"/>
    </source>
</evidence>
<dbReference type="GO" id="GO:0004672">
    <property type="term" value="F:protein kinase activity"/>
    <property type="evidence" value="ECO:0000318"/>
    <property type="project" value="GO_Central"/>
</dbReference>
<evidence type="ECO:0000256" key="8">
    <source>
        <dbReference type="ARBA" id="ARBA00047559"/>
    </source>
</evidence>
<dbReference type="Pfam" id="PF00536">
    <property type="entry name" value="SAM_1"/>
    <property type="match status" value="1"/>
</dbReference>
<feature type="domain" description="SAM" evidence="13">
    <location>
        <begin position="36"/>
        <end position="82"/>
    </location>
</feature>
<dbReference type="SMART" id="SM00220">
    <property type="entry name" value="S_TKc"/>
    <property type="match status" value="1"/>
</dbReference>
<evidence type="ECO:0000256" key="3">
    <source>
        <dbReference type="ARBA" id="ARBA00022527"/>
    </source>
</evidence>
<dbReference type="EC" id="2.7.11.25" evidence="2"/>
<evidence type="ECO:0000259" key="13">
    <source>
        <dbReference type="PROSITE" id="PS50105"/>
    </source>
</evidence>
<dbReference type="RefSeq" id="XP_003294919.1">
    <property type="nucleotide sequence ID" value="XM_003294871.1"/>
</dbReference>
<evidence type="ECO:0000256" key="6">
    <source>
        <dbReference type="ARBA" id="ARBA00022777"/>
    </source>
</evidence>
<dbReference type="GeneID" id="10510721"/>
<comment type="similarity">
    <text evidence="1">Belongs to the protein kinase superfamily. STE Ser/Thr protein kinase family. MAP kinase kinase kinase subfamily.</text>
</comment>
<evidence type="ECO:0000256" key="1">
    <source>
        <dbReference type="ARBA" id="ARBA00006529"/>
    </source>
</evidence>
<dbReference type="STRING" id="5786.F1A5H4"/>
<dbReference type="eggNOG" id="KOG0198">
    <property type="taxonomic scope" value="Eukaryota"/>
</dbReference>
<keyword evidence="7 10" id="KW-0067">ATP-binding</keyword>
<dbReference type="Proteomes" id="UP000001064">
    <property type="component" value="Unassembled WGS sequence"/>
</dbReference>
<dbReference type="InterPro" id="IPR011009">
    <property type="entry name" value="Kinase-like_dom_sf"/>
</dbReference>
<organism evidence="14 15">
    <name type="scientific">Dictyostelium purpureum</name>
    <name type="common">Slime mold</name>
    <dbReference type="NCBI Taxonomy" id="5786"/>
    <lineage>
        <taxon>Eukaryota</taxon>
        <taxon>Amoebozoa</taxon>
        <taxon>Evosea</taxon>
        <taxon>Eumycetozoa</taxon>
        <taxon>Dictyostelia</taxon>
        <taxon>Dictyosteliales</taxon>
        <taxon>Dictyosteliaceae</taxon>
        <taxon>Dictyostelium</taxon>
    </lineage>
</organism>
<reference evidence="15" key="1">
    <citation type="journal article" date="2011" name="Genome Biol.">
        <title>Comparative genomics of the social amoebae Dictyostelium discoideum and Dictyostelium purpureum.</title>
        <authorList>
            <consortium name="US DOE Joint Genome Institute (JGI-PGF)"/>
            <person name="Sucgang R."/>
            <person name="Kuo A."/>
            <person name="Tian X."/>
            <person name="Salerno W."/>
            <person name="Parikh A."/>
            <person name="Feasley C.L."/>
            <person name="Dalin E."/>
            <person name="Tu H."/>
            <person name="Huang E."/>
            <person name="Barry K."/>
            <person name="Lindquist E."/>
            <person name="Shapiro H."/>
            <person name="Bruce D."/>
            <person name="Schmutz J."/>
            <person name="Salamov A."/>
            <person name="Fey P."/>
            <person name="Gaudet P."/>
            <person name="Anjard C."/>
            <person name="Babu M.M."/>
            <person name="Basu S."/>
            <person name="Bushmanova Y."/>
            <person name="van der Wel H."/>
            <person name="Katoh-Kurasawa M."/>
            <person name="Dinh C."/>
            <person name="Coutinho P.M."/>
            <person name="Saito T."/>
            <person name="Elias M."/>
            <person name="Schaap P."/>
            <person name="Kay R.R."/>
            <person name="Henrissat B."/>
            <person name="Eichinger L."/>
            <person name="Rivero F."/>
            <person name="Putnam N.H."/>
            <person name="West C.M."/>
            <person name="Loomis W.F."/>
            <person name="Chisholm R.L."/>
            <person name="Shaulsky G."/>
            <person name="Strassmann J.E."/>
            <person name="Queller D.C."/>
            <person name="Kuspa A."/>
            <person name="Grigoriev I.V."/>
        </authorList>
    </citation>
    <scope>NUCLEOTIDE SEQUENCE [LARGE SCALE GENOMIC DNA]</scope>
    <source>
        <strain evidence="15">QSDP1</strain>
    </source>
</reference>
<evidence type="ECO:0000256" key="2">
    <source>
        <dbReference type="ARBA" id="ARBA00012406"/>
    </source>
</evidence>
<dbReference type="InterPro" id="IPR000719">
    <property type="entry name" value="Prot_kinase_dom"/>
</dbReference>
<keyword evidence="15" id="KW-1185">Reference proteome</keyword>
<comment type="catalytic activity">
    <reaction evidence="9">
        <text>L-seryl-[protein] + ATP = O-phospho-L-seryl-[protein] + ADP + H(+)</text>
        <dbReference type="Rhea" id="RHEA:17989"/>
        <dbReference type="Rhea" id="RHEA-COMP:9863"/>
        <dbReference type="Rhea" id="RHEA-COMP:11604"/>
        <dbReference type="ChEBI" id="CHEBI:15378"/>
        <dbReference type="ChEBI" id="CHEBI:29999"/>
        <dbReference type="ChEBI" id="CHEBI:30616"/>
        <dbReference type="ChEBI" id="CHEBI:83421"/>
        <dbReference type="ChEBI" id="CHEBI:456216"/>
        <dbReference type="EC" id="2.7.11.25"/>
    </reaction>
</comment>
<evidence type="ECO:0000256" key="7">
    <source>
        <dbReference type="ARBA" id="ARBA00022840"/>
    </source>
</evidence>
<dbReference type="Gene3D" id="1.10.510.10">
    <property type="entry name" value="Transferase(Phosphotransferase) domain 1"/>
    <property type="match status" value="1"/>
</dbReference>
<comment type="catalytic activity">
    <reaction evidence="8">
        <text>L-threonyl-[protein] + ATP = O-phospho-L-threonyl-[protein] + ADP + H(+)</text>
        <dbReference type="Rhea" id="RHEA:46608"/>
        <dbReference type="Rhea" id="RHEA-COMP:11060"/>
        <dbReference type="Rhea" id="RHEA-COMP:11605"/>
        <dbReference type="ChEBI" id="CHEBI:15378"/>
        <dbReference type="ChEBI" id="CHEBI:30013"/>
        <dbReference type="ChEBI" id="CHEBI:30616"/>
        <dbReference type="ChEBI" id="CHEBI:61977"/>
        <dbReference type="ChEBI" id="CHEBI:456216"/>
        <dbReference type="EC" id="2.7.11.25"/>
    </reaction>
</comment>
<dbReference type="PROSITE" id="PS50105">
    <property type="entry name" value="SAM_DOMAIN"/>
    <property type="match status" value="1"/>
</dbReference>
<dbReference type="OrthoDB" id="122279at2759"/>
<keyword evidence="4" id="KW-0808">Transferase</keyword>
<dbReference type="InParanoid" id="F1A5H4"/>
<dbReference type="Gene3D" id="1.10.150.50">
    <property type="entry name" value="Transcription Factor, Ets-1"/>
    <property type="match status" value="1"/>
</dbReference>
<dbReference type="VEuPathDB" id="AmoebaDB:DICPUDRAFT_160010"/>
<name>F1A5H4_DICPU</name>
<dbReference type="SUPFAM" id="SSF47769">
    <property type="entry name" value="SAM/Pointed domain"/>
    <property type="match status" value="1"/>
</dbReference>
<keyword evidence="6" id="KW-0418">Kinase</keyword>
<dbReference type="InterPro" id="IPR013761">
    <property type="entry name" value="SAM/pointed_sf"/>
</dbReference>
<dbReference type="PROSITE" id="PS00107">
    <property type="entry name" value="PROTEIN_KINASE_ATP"/>
    <property type="match status" value="1"/>
</dbReference>
<dbReference type="InterPro" id="IPR001660">
    <property type="entry name" value="SAM"/>
</dbReference>
<dbReference type="GO" id="GO:0005524">
    <property type="term" value="F:ATP binding"/>
    <property type="evidence" value="ECO:0007669"/>
    <property type="project" value="UniProtKB-UniRule"/>
</dbReference>
<dbReference type="SMART" id="SM00454">
    <property type="entry name" value="SAM"/>
    <property type="match status" value="1"/>
</dbReference>
<dbReference type="FunFam" id="1.10.150.50:FF:000116">
    <property type="entry name" value="Endonuclease III homolog"/>
    <property type="match status" value="1"/>
</dbReference>
<evidence type="ECO:0000256" key="5">
    <source>
        <dbReference type="ARBA" id="ARBA00022741"/>
    </source>
</evidence>
<evidence type="ECO:0000256" key="11">
    <source>
        <dbReference type="RuleBase" id="RU000304"/>
    </source>
</evidence>
<sequence length="433" mass="49025">MTILEGVLLSKDISLSSGEIQFKQKSSIDIKNILNWSLEDVSTWLESKDLKIFINSFSMKKIDGKFLLGIDQCDFNGLGVTNNITIGDKLKFKKALSKLKTKYNTLINSETPAFSVKNEQALPLPKIDFKDYNITPVGKGGFGEVYKMEHKTSGSTMAMKKIPILKNKKIFEEVEILSKLKHDNIIKILSYQNDENHLSIFFEYLPDSISSVYYKKGAFKESSCRNIITGVLKALVHIHSEKVVHRDLKGDNILLKGDHPYIIDFGLSHKFDRESHSTFYSNAGTHFWQAPEVRLNIIGECGRSSDIWSLGCTIVEMLVGGNPWQNIKVEDGYHPPIPPNLSVNLRDFLNACFLISPEVRPSAKKLLNHPWIQGKPDLLKEITKQENLTSSTLLNEYMSKGAYLFLNQAKKDLLPFDPTLSKHEVNFNKGLLL</sequence>
<dbReference type="AlphaFoldDB" id="F1A5H4"/>
<dbReference type="PROSITE" id="PS50011">
    <property type="entry name" value="PROTEIN_KINASE_DOM"/>
    <property type="match status" value="1"/>
</dbReference>
<dbReference type="FunFam" id="1.10.510.10:FF:001389">
    <property type="entry name" value="Endonuclease III homolog"/>
    <property type="match status" value="1"/>
</dbReference>
<dbReference type="SUPFAM" id="SSF56112">
    <property type="entry name" value="Protein kinase-like (PK-like)"/>
    <property type="match status" value="1"/>
</dbReference>
<evidence type="ECO:0000313" key="15">
    <source>
        <dbReference type="Proteomes" id="UP000001064"/>
    </source>
</evidence>
<dbReference type="EMBL" id="GL871599">
    <property type="protein sequence ID" value="EGC28557.1"/>
    <property type="molecule type" value="Genomic_DNA"/>
</dbReference>
<dbReference type="KEGG" id="dpp:DICPUDRAFT_160010"/>
<proteinExistence type="inferred from homology"/>
<protein>
    <recommendedName>
        <fullName evidence="2">mitogen-activated protein kinase kinase kinase</fullName>
        <ecNumber evidence="2">2.7.11.25</ecNumber>
    </recommendedName>
</protein>
<evidence type="ECO:0000313" key="14">
    <source>
        <dbReference type="EMBL" id="EGC28557.1"/>
    </source>
</evidence>
<keyword evidence="5 10" id="KW-0547">Nucleotide-binding</keyword>
<gene>
    <name evidence="14" type="ORF">DICPUDRAFT_160010</name>
</gene>
<evidence type="ECO:0000256" key="10">
    <source>
        <dbReference type="PROSITE-ProRule" id="PRU10141"/>
    </source>
</evidence>
<evidence type="ECO:0000259" key="12">
    <source>
        <dbReference type="PROSITE" id="PS50011"/>
    </source>
</evidence>
<dbReference type="GO" id="GO:0038066">
    <property type="term" value="P:p38MAPK cascade"/>
    <property type="evidence" value="ECO:0000318"/>
    <property type="project" value="GO_Central"/>
</dbReference>
<dbReference type="InterPro" id="IPR017441">
    <property type="entry name" value="Protein_kinase_ATP_BS"/>
</dbReference>
<dbReference type="PROSITE" id="PS00108">
    <property type="entry name" value="PROTEIN_KINASE_ST"/>
    <property type="match status" value="1"/>
</dbReference>
<evidence type="ECO:0000256" key="4">
    <source>
        <dbReference type="ARBA" id="ARBA00022679"/>
    </source>
</evidence>
<dbReference type="PANTHER" id="PTHR11584:SF369">
    <property type="entry name" value="MITOGEN-ACTIVATED PROTEIN KINASE KINASE KINASE 19-RELATED"/>
    <property type="match status" value="1"/>
</dbReference>